<proteinExistence type="predicted"/>
<dbReference type="GO" id="GO:0046872">
    <property type="term" value="F:metal ion binding"/>
    <property type="evidence" value="ECO:0007669"/>
    <property type="project" value="InterPro"/>
</dbReference>
<gene>
    <name evidence="2" type="ORF">C4F49_16870</name>
</gene>
<sequence>MLNRINSPEYKEITGIHLIHPKEYAYGNGLKAFVFASEDHSLIKAEFIFANVFESPENPLLNTALSSLIKEGTTRLTSAEIAEQVDFYGAFLVPEYSYDHTAITVYTLKKYAHKIFPIVKDILMDAIIPEKELQTYIRNNKQTLQVSLEKNDFVARKQFYKSVFGNTLYGITPTKEGLDALTRADLLALYQKQIRPSNCTLILAGAVDQQTLGLIENLFVSDWHSPENQIQLKAPVFEPAVADFIFEERKDSVQSAIRMGYQLINRTDPNYASVQFVNTLFGGFFGSRLMKNIREEKGYTYSIGSAVASLKYSGFFTIATEVGVDVTSATLSEIEKEFSLLRTEIPTEEEVQLVRNYLLGTMLGSLESIFSHADKFKAVYFSGMDLSYYQRYTESIQAMTPAKVKEIAGQYFDYQQLTKVVVGKLD</sequence>
<dbReference type="RefSeq" id="WP_196937185.1">
    <property type="nucleotide sequence ID" value="NZ_MU158698.1"/>
</dbReference>
<dbReference type="AlphaFoldDB" id="A0A928YTP6"/>
<dbReference type="SUPFAM" id="SSF63411">
    <property type="entry name" value="LuxS/MPP-like metallohydrolase"/>
    <property type="match status" value="2"/>
</dbReference>
<dbReference type="EMBL" id="PRDK01000009">
    <property type="protein sequence ID" value="MBE8715348.1"/>
    <property type="molecule type" value="Genomic_DNA"/>
</dbReference>
<dbReference type="PANTHER" id="PTHR11851:SF224">
    <property type="entry name" value="PROCESSING PROTEASE"/>
    <property type="match status" value="1"/>
</dbReference>
<dbReference type="Gene3D" id="3.30.830.10">
    <property type="entry name" value="Metalloenzyme, LuxS/M16 peptidase-like"/>
    <property type="match status" value="2"/>
</dbReference>
<comment type="caution">
    <text evidence="2">The sequence shown here is derived from an EMBL/GenBank/DDBJ whole genome shotgun (WGS) entry which is preliminary data.</text>
</comment>
<evidence type="ECO:0000313" key="3">
    <source>
        <dbReference type="Proteomes" id="UP000616201"/>
    </source>
</evidence>
<protein>
    <submittedName>
        <fullName evidence="2">Insulinase family protein</fullName>
    </submittedName>
</protein>
<reference evidence="2" key="1">
    <citation type="submission" date="2018-02" db="EMBL/GenBank/DDBJ databases">
        <authorList>
            <person name="Vasarhelyi B.M."/>
            <person name="Deshmukh S."/>
            <person name="Balint B."/>
            <person name="Kukolya J."/>
        </authorList>
    </citation>
    <scope>NUCLEOTIDE SEQUENCE</scope>
    <source>
        <strain evidence="2">KB22</strain>
    </source>
</reference>
<name>A0A928YTP6_9SPHI</name>
<dbReference type="PANTHER" id="PTHR11851">
    <property type="entry name" value="METALLOPROTEASE"/>
    <property type="match status" value="1"/>
</dbReference>
<evidence type="ECO:0000313" key="2">
    <source>
        <dbReference type="EMBL" id="MBE8715348.1"/>
    </source>
</evidence>
<evidence type="ECO:0000259" key="1">
    <source>
        <dbReference type="Pfam" id="PF05193"/>
    </source>
</evidence>
<feature type="domain" description="Peptidase M16 C-terminal" evidence="1">
    <location>
        <begin position="181"/>
        <end position="357"/>
    </location>
</feature>
<dbReference type="InterPro" id="IPR050361">
    <property type="entry name" value="MPP/UQCRC_Complex"/>
</dbReference>
<dbReference type="Proteomes" id="UP000616201">
    <property type="component" value="Unassembled WGS sequence"/>
</dbReference>
<dbReference type="InterPro" id="IPR007863">
    <property type="entry name" value="Peptidase_M16_C"/>
</dbReference>
<keyword evidence="3" id="KW-1185">Reference proteome</keyword>
<accession>A0A928YTP6</accession>
<dbReference type="Pfam" id="PF05193">
    <property type="entry name" value="Peptidase_M16_C"/>
    <property type="match status" value="1"/>
</dbReference>
<organism evidence="2 3">
    <name type="scientific">Sphingobacterium hungaricum</name>
    <dbReference type="NCBI Taxonomy" id="2082723"/>
    <lineage>
        <taxon>Bacteria</taxon>
        <taxon>Pseudomonadati</taxon>
        <taxon>Bacteroidota</taxon>
        <taxon>Sphingobacteriia</taxon>
        <taxon>Sphingobacteriales</taxon>
        <taxon>Sphingobacteriaceae</taxon>
        <taxon>Sphingobacterium</taxon>
    </lineage>
</organism>
<dbReference type="InterPro" id="IPR011249">
    <property type="entry name" value="Metalloenz_LuxS/M16"/>
</dbReference>